<dbReference type="AlphaFoldDB" id="A0A1B2DDB7"/>
<accession>A0A1B2DDB7</accession>
<feature type="chain" id="PRO_5039648949" description="SLH domain-containing protein" evidence="1">
    <location>
        <begin position="27"/>
        <end position="430"/>
    </location>
</feature>
<dbReference type="PROSITE" id="PS51272">
    <property type="entry name" value="SLH"/>
    <property type="match status" value="3"/>
</dbReference>
<keyword evidence="1" id="KW-0732">Signal</keyword>
<reference evidence="3" key="1">
    <citation type="submission" date="2016-08" db="EMBL/GenBank/DDBJ databases">
        <title>Complete Genome Seqeunce of Paenibacillus sp. BIHB 4019 from tea rhizoplane.</title>
        <authorList>
            <person name="Thakur R."/>
            <person name="Swarnkar M.K."/>
            <person name="Gulati A."/>
        </authorList>
    </citation>
    <scope>NUCLEOTIDE SEQUENCE [LARGE SCALE GENOMIC DNA]</scope>
    <source>
        <strain evidence="3">BIHB4019</strain>
    </source>
</reference>
<organism evidence="3">
    <name type="scientific">Paenibacillus sp. BIHB 4019</name>
    <dbReference type="NCBI Taxonomy" id="1870819"/>
    <lineage>
        <taxon>Bacteria</taxon>
        <taxon>Bacillati</taxon>
        <taxon>Bacillota</taxon>
        <taxon>Bacilli</taxon>
        <taxon>Bacillales</taxon>
        <taxon>Paenibacillaceae</taxon>
        <taxon>Paenibacillus</taxon>
    </lineage>
</organism>
<dbReference type="PANTHER" id="PTHR43308">
    <property type="entry name" value="OUTER MEMBRANE PROTEIN ALPHA-RELATED"/>
    <property type="match status" value="1"/>
</dbReference>
<name>A0A1B2DDB7_9BACL</name>
<sequence length="430" mass="46643">MNKYKINIAAGVLVAGMLVSSGAVQAKAQESSESSQPGVRKIYASASVAPVFTDIKGHWAEATIKQAVADGYLKGYANGTFKPNGLITRAELASVLVRITNNKNDGSKVGFSDVPSSYWAASAINSAVGAGFIKSGDATGGKFNPNQAMTRYDMAKWFTQGLVRSEESFATALKEVEGTLLPFTETYKVGISETQVPYIAIARGTGLMKGKPDDSFGLNDTTTRAEVAVMIYRYLKIEGSKAESYKGLNELREVGVYGTNAISLGKATGGISLSKKPATIYDVMGKDLALKYNRGTMVMNRFIVVDNSQPLGSEDRSIFADMFIRVQGDSFSIYTEVTVTAAVEFADPTSYSNSFDWIAGSRIHSKEDLFDVYGYTTVPNRFGPLQTYQKFSDFLQVGKPIKFWQSSRYPGSGIDIKAADGTWGIVEFHR</sequence>
<evidence type="ECO:0000313" key="3">
    <source>
        <dbReference type="EMBL" id="ANY65698.1"/>
    </source>
</evidence>
<gene>
    <name evidence="3" type="ORF">BBD42_03890</name>
</gene>
<feature type="signal peptide" evidence="1">
    <location>
        <begin position="1"/>
        <end position="26"/>
    </location>
</feature>
<dbReference type="InterPro" id="IPR001119">
    <property type="entry name" value="SLH_dom"/>
</dbReference>
<dbReference type="EMBL" id="CP016808">
    <property type="protein sequence ID" value="ANY65698.1"/>
    <property type="molecule type" value="Genomic_DNA"/>
</dbReference>
<dbReference type="PANTHER" id="PTHR43308:SF5">
    <property type="entry name" value="S-LAYER PROTEIN _ PEPTIDOGLYCAN ENDO-BETA-N-ACETYLGLUCOSAMINIDASE"/>
    <property type="match status" value="1"/>
</dbReference>
<dbReference type="RefSeq" id="WP_099517086.1">
    <property type="nucleotide sequence ID" value="NZ_CP016808.1"/>
</dbReference>
<feature type="domain" description="SLH" evidence="2">
    <location>
        <begin position="182"/>
        <end position="245"/>
    </location>
</feature>
<protein>
    <recommendedName>
        <fullName evidence="2">SLH domain-containing protein</fullName>
    </recommendedName>
</protein>
<dbReference type="InterPro" id="IPR051465">
    <property type="entry name" value="Cell_Envelope_Struct_Comp"/>
</dbReference>
<proteinExistence type="predicted"/>
<evidence type="ECO:0000256" key="1">
    <source>
        <dbReference type="SAM" id="SignalP"/>
    </source>
</evidence>
<feature type="domain" description="SLH" evidence="2">
    <location>
        <begin position="111"/>
        <end position="172"/>
    </location>
</feature>
<evidence type="ECO:0000259" key="2">
    <source>
        <dbReference type="PROSITE" id="PS51272"/>
    </source>
</evidence>
<feature type="domain" description="SLH" evidence="2">
    <location>
        <begin position="47"/>
        <end position="110"/>
    </location>
</feature>
<dbReference type="Pfam" id="PF00395">
    <property type="entry name" value="SLH"/>
    <property type="match status" value="3"/>
</dbReference>